<keyword evidence="2" id="KW-1185">Reference proteome</keyword>
<accession>A0ABP6YMX7</accession>
<dbReference type="RefSeq" id="WP_344846824.1">
    <property type="nucleotide sequence ID" value="NZ_BAABAA010000011.1"/>
</dbReference>
<dbReference type="EMBL" id="BAABAA010000011">
    <property type="protein sequence ID" value="GAA3585022.1"/>
    <property type="molecule type" value="Genomic_DNA"/>
</dbReference>
<reference evidence="2" key="1">
    <citation type="journal article" date="2019" name="Int. J. Syst. Evol. Microbiol.">
        <title>The Global Catalogue of Microorganisms (GCM) 10K type strain sequencing project: providing services to taxonomists for standard genome sequencing and annotation.</title>
        <authorList>
            <consortium name="The Broad Institute Genomics Platform"/>
            <consortium name="The Broad Institute Genome Sequencing Center for Infectious Disease"/>
            <person name="Wu L."/>
            <person name="Ma J."/>
        </authorList>
    </citation>
    <scope>NUCLEOTIDE SEQUENCE [LARGE SCALE GENOMIC DNA]</scope>
    <source>
        <strain evidence="2">JCM 16928</strain>
    </source>
</reference>
<organism evidence="1 2">
    <name type="scientific">Kribbella ginsengisoli</name>
    <dbReference type="NCBI Taxonomy" id="363865"/>
    <lineage>
        <taxon>Bacteria</taxon>
        <taxon>Bacillati</taxon>
        <taxon>Actinomycetota</taxon>
        <taxon>Actinomycetes</taxon>
        <taxon>Propionibacteriales</taxon>
        <taxon>Kribbellaceae</taxon>
        <taxon>Kribbella</taxon>
    </lineage>
</organism>
<evidence type="ECO:0000313" key="1">
    <source>
        <dbReference type="EMBL" id="GAA3585022.1"/>
    </source>
</evidence>
<protein>
    <submittedName>
        <fullName evidence="1">Uncharacterized protein</fullName>
    </submittedName>
</protein>
<dbReference type="Proteomes" id="UP001501222">
    <property type="component" value="Unassembled WGS sequence"/>
</dbReference>
<sequence length="145" mass="16071">MSYAEPAGPSRLATSPWMTLCPLGTLEIDTRTIDDDLTDQLKPDLPVVLIDQRPFSRRRLRRLARELAIEVEREFIVLPALGRPIVLIDDTEAAVRHFWTTFATVPPGLAISAVPASALLSLARRLPWRWTGAAAPGRALVGRRP</sequence>
<gene>
    <name evidence="1" type="ORF">GCM10022235_64370</name>
</gene>
<comment type="caution">
    <text evidence="1">The sequence shown here is derived from an EMBL/GenBank/DDBJ whole genome shotgun (WGS) entry which is preliminary data.</text>
</comment>
<name>A0ABP6YMX7_9ACTN</name>
<proteinExistence type="predicted"/>
<evidence type="ECO:0000313" key="2">
    <source>
        <dbReference type="Proteomes" id="UP001501222"/>
    </source>
</evidence>